<evidence type="ECO:0008006" key="4">
    <source>
        <dbReference type="Google" id="ProtNLM"/>
    </source>
</evidence>
<dbReference type="GO" id="GO:0047499">
    <property type="term" value="F:calcium-independent phospholipase A2 activity"/>
    <property type="evidence" value="ECO:0007669"/>
    <property type="project" value="InterPro"/>
</dbReference>
<dbReference type="GO" id="GO:2000304">
    <property type="term" value="P:positive regulation of ceramide biosynthetic process"/>
    <property type="evidence" value="ECO:0007669"/>
    <property type="project" value="TreeGrafter"/>
</dbReference>
<dbReference type="PANTHER" id="PTHR24139:SF34">
    <property type="entry name" value="85_88 KDA CALCIUM-INDEPENDENT PHOSPHOLIPASE A2"/>
    <property type="match status" value="1"/>
</dbReference>
<name>A0AAV4T1P4_CAEEX</name>
<dbReference type="InterPro" id="IPR047148">
    <property type="entry name" value="PLPL9"/>
</dbReference>
<dbReference type="Gene3D" id="3.40.1090.10">
    <property type="entry name" value="Cytosolic phospholipase A2 catalytic domain"/>
    <property type="match status" value="1"/>
</dbReference>
<keyword evidence="3" id="KW-1185">Reference proteome</keyword>
<accession>A0AAV4T1P4</accession>
<dbReference type="AlphaFoldDB" id="A0AAV4T1P4"/>
<protein>
    <recommendedName>
        <fullName evidence="4">PNPLA domain-containing protein</fullName>
    </recommendedName>
</protein>
<comment type="caution">
    <text evidence="2">The sequence shown here is derived from an EMBL/GenBank/DDBJ whole genome shotgun (WGS) entry which is preliminary data.</text>
</comment>
<organism evidence="2 3">
    <name type="scientific">Caerostris extrusa</name>
    <name type="common">Bark spider</name>
    <name type="synonym">Caerostris bankana</name>
    <dbReference type="NCBI Taxonomy" id="172846"/>
    <lineage>
        <taxon>Eukaryota</taxon>
        <taxon>Metazoa</taxon>
        <taxon>Ecdysozoa</taxon>
        <taxon>Arthropoda</taxon>
        <taxon>Chelicerata</taxon>
        <taxon>Arachnida</taxon>
        <taxon>Araneae</taxon>
        <taxon>Araneomorphae</taxon>
        <taxon>Entelegynae</taxon>
        <taxon>Araneoidea</taxon>
        <taxon>Araneidae</taxon>
        <taxon>Caerostris</taxon>
    </lineage>
</organism>
<dbReference type="GO" id="GO:0005739">
    <property type="term" value="C:mitochondrion"/>
    <property type="evidence" value="ECO:0007669"/>
    <property type="project" value="TreeGrafter"/>
</dbReference>
<proteinExistence type="predicted"/>
<keyword evidence="1" id="KW-0378">Hydrolase</keyword>
<reference evidence="2 3" key="1">
    <citation type="submission" date="2021-06" db="EMBL/GenBank/DDBJ databases">
        <title>Caerostris extrusa draft genome.</title>
        <authorList>
            <person name="Kono N."/>
            <person name="Arakawa K."/>
        </authorList>
    </citation>
    <scope>NUCLEOTIDE SEQUENCE [LARGE SCALE GENOMIC DNA]</scope>
</reference>
<dbReference type="Proteomes" id="UP001054945">
    <property type="component" value="Unassembled WGS sequence"/>
</dbReference>
<dbReference type="PANTHER" id="PTHR24139">
    <property type="entry name" value="CALCIUM-INDEPENDENT PHOSPHOLIPASE A2"/>
    <property type="match status" value="1"/>
</dbReference>
<evidence type="ECO:0000256" key="1">
    <source>
        <dbReference type="ARBA" id="ARBA00022801"/>
    </source>
</evidence>
<dbReference type="InterPro" id="IPR016035">
    <property type="entry name" value="Acyl_Trfase/lysoPLipase"/>
</dbReference>
<gene>
    <name evidence="2" type="primary">Pla2g6</name>
    <name evidence="2" type="ORF">CEXT_586621</name>
</gene>
<evidence type="ECO:0000313" key="3">
    <source>
        <dbReference type="Proteomes" id="UP001054945"/>
    </source>
</evidence>
<dbReference type="GO" id="GO:0052816">
    <property type="term" value="F:long-chain fatty acyl-CoA hydrolase activity"/>
    <property type="evidence" value="ECO:0007669"/>
    <property type="project" value="TreeGrafter"/>
</dbReference>
<dbReference type="SUPFAM" id="SSF52151">
    <property type="entry name" value="FabD/lysophospholipase-like"/>
    <property type="match status" value="1"/>
</dbReference>
<sequence length="209" mass="22788">MITATRGDRKPADLHIFRNYNSPLEIMNHIEKDVLTNEVLPNPKEFHVATHTGLCTHLKRYSSPNKNTISHIDVPFLPANLASREATGAAPTYFRPTGPYIDGGLISNNPTLDALTEIHQCNQALIASGQADQVCSIKVVVSMGTGRPPLVPVITIDVFRPDTLWGACRMALGVTNLGQLLVDQATQTDGRVTARAQALCSMLNIPYFD</sequence>
<evidence type="ECO:0000313" key="2">
    <source>
        <dbReference type="EMBL" id="GIY39174.1"/>
    </source>
</evidence>
<dbReference type="EMBL" id="BPLR01010417">
    <property type="protein sequence ID" value="GIY39174.1"/>
    <property type="molecule type" value="Genomic_DNA"/>
</dbReference>